<dbReference type="RefSeq" id="WP_188429798.1">
    <property type="nucleotide sequence ID" value="NZ_BMEX01000002.1"/>
</dbReference>
<evidence type="ECO:0000313" key="1">
    <source>
        <dbReference type="EMBL" id="GGA36185.1"/>
    </source>
</evidence>
<organism evidence="1 2">
    <name type="scientific">Kroppenstedtia guangzhouensis</name>
    <dbReference type="NCBI Taxonomy" id="1274356"/>
    <lineage>
        <taxon>Bacteria</taxon>
        <taxon>Bacillati</taxon>
        <taxon>Bacillota</taxon>
        <taxon>Bacilli</taxon>
        <taxon>Bacillales</taxon>
        <taxon>Thermoactinomycetaceae</taxon>
        <taxon>Kroppenstedtia</taxon>
    </lineage>
</organism>
<comment type="caution">
    <text evidence="1">The sequence shown here is derived from an EMBL/GenBank/DDBJ whole genome shotgun (WGS) entry which is preliminary data.</text>
</comment>
<keyword evidence="2" id="KW-1185">Reference proteome</keyword>
<reference evidence="2" key="1">
    <citation type="journal article" date="2019" name="Int. J. Syst. Evol. Microbiol.">
        <title>The Global Catalogue of Microorganisms (GCM) 10K type strain sequencing project: providing services to taxonomists for standard genome sequencing and annotation.</title>
        <authorList>
            <consortium name="The Broad Institute Genomics Platform"/>
            <consortium name="The Broad Institute Genome Sequencing Center for Infectious Disease"/>
            <person name="Wu L."/>
            <person name="Ma J."/>
        </authorList>
    </citation>
    <scope>NUCLEOTIDE SEQUENCE [LARGE SCALE GENOMIC DNA]</scope>
    <source>
        <strain evidence="2">CGMCC 1.12404</strain>
    </source>
</reference>
<dbReference type="InterPro" id="IPR019618">
    <property type="entry name" value="Spore_germination_GerPA"/>
</dbReference>
<proteinExistence type="predicted"/>
<dbReference type="EMBL" id="BMEX01000002">
    <property type="protein sequence ID" value="GGA36185.1"/>
    <property type="molecule type" value="Genomic_DNA"/>
</dbReference>
<evidence type="ECO:0008006" key="3">
    <source>
        <dbReference type="Google" id="ProtNLM"/>
    </source>
</evidence>
<name>A0ABQ1G2F3_9BACL</name>
<dbReference type="Pfam" id="PF10676">
    <property type="entry name" value="gerPA"/>
    <property type="match status" value="1"/>
</dbReference>
<accession>A0ABQ1G2F3</accession>
<sequence length="68" mass="7231">MAVANQIFNAKLINVSQAGNINIGDCVNVGKHFNVLDLGGSFPIGDFIANIQGGTNQFIDPDVIDQAW</sequence>
<gene>
    <name evidence="1" type="ORF">GCM10007416_06350</name>
</gene>
<protein>
    <recommendedName>
        <fullName evidence="3">Spore germination protein gerPA/gerPF</fullName>
    </recommendedName>
</protein>
<evidence type="ECO:0000313" key="2">
    <source>
        <dbReference type="Proteomes" id="UP000617979"/>
    </source>
</evidence>
<dbReference type="Proteomes" id="UP000617979">
    <property type="component" value="Unassembled WGS sequence"/>
</dbReference>